<dbReference type="GO" id="GO:0003677">
    <property type="term" value="F:DNA binding"/>
    <property type="evidence" value="ECO:0007669"/>
    <property type="project" value="UniProtKB-UniRule"/>
</dbReference>
<dbReference type="Gene3D" id="1.10.30.10">
    <property type="entry name" value="High mobility group box domain"/>
    <property type="match status" value="1"/>
</dbReference>
<dbReference type="PRINTS" id="PR00722">
    <property type="entry name" value="CHYMOTRYPSIN"/>
</dbReference>
<dbReference type="InterPro" id="IPR014001">
    <property type="entry name" value="Helicase_ATP-bd"/>
</dbReference>
<keyword evidence="4" id="KW-0238">DNA-binding</keyword>
<sequence length="1643" mass="180926">MAKSPANEGKESRADWVAVEPQFQAASGQPAQPVKPKSAFQFFQKKMMNDVKAELSAQAAERGESLELGSIAKEMSARWQQLGEAEREEFQEMAAQDRARYDEECRLRDEAVESERKRKRDELYGAVEGKRERKKTAAAVAAAALEEEEAMERRSRANTTPRELSARQLEAKRLREEAREQERADKQELRDEERRQKEELAKKRSEIAQARLRYLLSQSDIFAHFGQKDTKKRRGGRRKKEDEETKGNDDEEDDDEEMKDEGDGNKKKTRSKKGKARISEREEDESLLHDKHDVVRLTKQPSVIKFGTMRAYQLEGLSWMINLAHQGINGILADEMGLGKTLQTISVLAYFLEFENISGPHIVMVPKSTLSNWLAEFARWCPSLRTVKFHGNKDERQRVIDEVLCPGLPDKKRKFDVCVTTFEMCMKEKTALCKFAWRYLIIDEAHRIKNEASQFSQVVRMLDTEHRLLLTVEEKIIERAQQKLKLDAMVVQQEEAAKKVGRYENPWEDMPINYQGKGGKVFTEEEDRVLLCLVNKFGYGEWERIKHEICRLDMFAFDYYLHSRTAAEIGRRCDALMRICEKDNADQESKEKKENDVRLQLQAQREDLDRRLADARAELQEHQRRVDEMIMKEAKRMQAQREEKRSTKRKERDEKEEKVDEFEQELADFLLKSTSLDAAKPRKLRSPYVLFSIDKRLEVKASMGPDKLPSLRHGPAPLRSHSALLLSPTEYDTESLEGCIALAIAPRFFLTRRSCVSSPAALPDLYVEHTRANGSSVLRFDDARVANDRDGPIVPGYRRVPVDRVLAHPNDAVNLAILQVEWMPPASSTGLSPIPLIDVDAATFRVQADLALVTADKLFSRLDNTLDSMPSAIQGLVRVPEVSCVVDVDGVQCFGIAAPALRDIPFVFSQGALIWQNTALVGLPDCSGLCGGGAFYSATRLAAFRSWIDAATDHKTRWLTPVQPPQSSAADPQSAPVVVSLLSSAEVTWATEADAACSGALISPSHVLASASCVANRTLHVARIRLRSNGDGDEIRDDLNIKRVDLHPDFLSSRVPGSDLAVISLEAPSLYRPVMLSNDAEQVIDPATATLIDPNDCRPRVSLVDTSLLCMPSVTNSSSALSSSGSSSSAHVVGCDSTSIFASSVSAGASVFASRPTAVSLTARVVLLGIVVAPGPNADVAACNDSIGVVTISSVVTRVGSAPSMAFINAHSRGHSWSQLRRRTGFSLRLTTPSTVATPAPKTGKGSTPTPASVTPAPTPFRGTLLFEKPPVDARLGFVVGLRKSRNGQNFCGGALIAPSFVLTAAHCVQSGDVRFVSVGSRQSAGGDTEEIAVRRANVISHPLYGRRTMFSYDFAVMELESAAYPRPITLDDRLDNITPATYLTLYGYGVNSPTDMRLSPELRSVELPYVPRAQCQINFPELDDSMFCAGGELARDACTGDSGGPLVRVVDGNPVLVGIVSTGRNGCGTPGVPGVYGLVTAAMSFINDHVAGHKWLEDVAARGIDSGKNAATEEGGELSAHRGSPVMRRAATPAPTTASGQRLEPSSSEATRSPSRLSTVEMSGDDGMPLVVADGLMHFLLGNFSNVAAWRPAPQQLNATLYSTGDMTGLLTVISTHANDPLYARKKRFDRPDPHPVGCIAN</sequence>
<keyword evidence="5" id="KW-0645">Protease</keyword>
<feature type="compositionally biased region" description="Acidic residues" evidence="6">
    <location>
        <begin position="249"/>
        <end position="260"/>
    </location>
</feature>
<dbReference type="SUPFAM" id="SSF47095">
    <property type="entry name" value="HMG-box"/>
    <property type="match status" value="1"/>
</dbReference>
<evidence type="ECO:0008006" key="12">
    <source>
        <dbReference type="Google" id="ProtNLM"/>
    </source>
</evidence>
<evidence type="ECO:0000256" key="3">
    <source>
        <dbReference type="ARBA" id="ARBA00023157"/>
    </source>
</evidence>
<dbReference type="GO" id="GO:0005524">
    <property type="term" value="F:ATP binding"/>
    <property type="evidence" value="ECO:0007669"/>
    <property type="project" value="InterPro"/>
</dbReference>
<evidence type="ECO:0000256" key="4">
    <source>
        <dbReference type="PROSITE-ProRule" id="PRU00267"/>
    </source>
</evidence>
<dbReference type="SMART" id="SM00487">
    <property type="entry name" value="DEXDc"/>
    <property type="match status" value="1"/>
</dbReference>
<dbReference type="Pfam" id="PF09011">
    <property type="entry name" value="HMG_box_2"/>
    <property type="match status" value="1"/>
</dbReference>
<dbReference type="InterPro" id="IPR009071">
    <property type="entry name" value="HMG_box_dom"/>
</dbReference>
<evidence type="ECO:0000259" key="7">
    <source>
        <dbReference type="PROSITE" id="PS50118"/>
    </source>
</evidence>
<feature type="compositionally biased region" description="Polar residues" evidence="6">
    <location>
        <begin position="1545"/>
        <end position="1562"/>
    </location>
</feature>
<dbReference type="InterPro" id="IPR018114">
    <property type="entry name" value="TRYPSIN_HIS"/>
</dbReference>
<dbReference type="Gene3D" id="2.40.10.10">
    <property type="entry name" value="Trypsin-like serine proteases"/>
    <property type="match status" value="2"/>
</dbReference>
<dbReference type="PROSITE" id="PS50240">
    <property type="entry name" value="TRYPSIN_DOM"/>
    <property type="match status" value="1"/>
</dbReference>
<dbReference type="InterPro" id="IPR001254">
    <property type="entry name" value="Trypsin_dom"/>
</dbReference>
<feature type="compositionally biased region" description="Basic and acidic residues" evidence="6">
    <location>
        <begin position="169"/>
        <end position="204"/>
    </location>
</feature>
<evidence type="ECO:0000259" key="9">
    <source>
        <dbReference type="PROSITE" id="PS51192"/>
    </source>
</evidence>
<dbReference type="PROSITE" id="PS00135">
    <property type="entry name" value="TRYPSIN_SER"/>
    <property type="match status" value="1"/>
</dbReference>
<dbReference type="PROSITE" id="PS50118">
    <property type="entry name" value="HMG_BOX_2"/>
    <property type="match status" value="1"/>
</dbReference>
<feature type="DNA-binding region" description="HMG box" evidence="4">
    <location>
        <begin position="33"/>
        <end position="109"/>
    </location>
</feature>
<protein>
    <recommendedName>
        <fullName evidence="12">Chromatin-remodeling ATPase INO80</fullName>
    </recommendedName>
</protein>
<dbReference type="GO" id="GO:0006338">
    <property type="term" value="P:chromatin remodeling"/>
    <property type="evidence" value="ECO:0007669"/>
    <property type="project" value="InterPro"/>
</dbReference>
<dbReference type="InterPro" id="IPR009003">
    <property type="entry name" value="Peptidase_S1_PA"/>
</dbReference>
<keyword evidence="11" id="KW-1185">Reference proteome</keyword>
<dbReference type="Pfam" id="PF00176">
    <property type="entry name" value="SNF2-rel_dom"/>
    <property type="match status" value="1"/>
</dbReference>
<organism evidence="10 11">
    <name type="scientific">Pythium insidiosum</name>
    <name type="common">Pythiosis disease agent</name>
    <dbReference type="NCBI Taxonomy" id="114742"/>
    <lineage>
        <taxon>Eukaryota</taxon>
        <taxon>Sar</taxon>
        <taxon>Stramenopiles</taxon>
        <taxon>Oomycota</taxon>
        <taxon>Peronosporomycetes</taxon>
        <taxon>Pythiales</taxon>
        <taxon>Pythiaceae</taxon>
        <taxon>Pythium</taxon>
    </lineage>
</organism>
<dbReference type="SUPFAM" id="SSF52540">
    <property type="entry name" value="P-loop containing nucleoside triphosphate hydrolases"/>
    <property type="match status" value="1"/>
</dbReference>
<feature type="compositionally biased region" description="Basic residues" evidence="6">
    <location>
        <begin position="267"/>
        <end position="276"/>
    </location>
</feature>
<feature type="compositionally biased region" description="Basic and acidic residues" evidence="6">
    <location>
        <begin position="239"/>
        <end position="248"/>
    </location>
</feature>
<name>A0AAD5Q7I8_PYTIN</name>
<feature type="region of interest" description="Disordered" evidence="6">
    <location>
        <begin position="635"/>
        <end position="658"/>
    </location>
</feature>
<dbReference type="Gene3D" id="1.10.10.60">
    <property type="entry name" value="Homeodomain-like"/>
    <property type="match status" value="1"/>
</dbReference>
<dbReference type="CDD" id="cd00084">
    <property type="entry name" value="HMG-box_SF"/>
    <property type="match status" value="1"/>
</dbReference>
<dbReference type="InterPro" id="IPR036910">
    <property type="entry name" value="HMG_box_dom_sf"/>
</dbReference>
<feature type="region of interest" description="Disordered" evidence="6">
    <location>
        <begin position="1233"/>
        <end position="1255"/>
    </location>
</feature>
<keyword evidence="3" id="KW-1015">Disulfide bond</keyword>
<dbReference type="SMART" id="SM00020">
    <property type="entry name" value="Tryp_SPc"/>
    <property type="match status" value="1"/>
</dbReference>
<evidence type="ECO:0000313" key="10">
    <source>
        <dbReference type="EMBL" id="KAJ0398587.1"/>
    </source>
</evidence>
<dbReference type="Proteomes" id="UP001209570">
    <property type="component" value="Unassembled WGS sequence"/>
</dbReference>
<feature type="compositionally biased region" description="Basic and acidic residues" evidence="6">
    <location>
        <begin position="110"/>
        <end position="131"/>
    </location>
</feature>
<feature type="domain" description="Helicase ATP-binding" evidence="9">
    <location>
        <begin position="321"/>
        <end position="471"/>
    </location>
</feature>
<comment type="similarity">
    <text evidence="1">Belongs to the SNF2/RAD54 helicase family. ISWI subfamily.</text>
</comment>
<keyword evidence="4" id="KW-0539">Nucleus</keyword>
<gene>
    <name evidence="10" type="ORF">P43SY_003193</name>
</gene>
<dbReference type="InterPro" id="IPR033116">
    <property type="entry name" value="TRYPSIN_SER"/>
</dbReference>
<evidence type="ECO:0000256" key="1">
    <source>
        <dbReference type="ARBA" id="ARBA00009687"/>
    </source>
</evidence>
<dbReference type="InterPro" id="IPR027417">
    <property type="entry name" value="P-loop_NTPase"/>
</dbReference>
<feature type="domain" description="HMG box" evidence="7">
    <location>
        <begin position="33"/>
        <end position="109"/>
    </location>
</feature>
<feature type="region of interest" description="Disordered" evidence="6">
    <location>
        <begin position="1509"/>
        <end position="1564"/>
    </location>
</feature>
<feature type="region of interest" description="Disordered" evidence="6">
    <location>
        <begin position="227"/>
        <end position="285"/>
    </location>
</feature>
<dbReference type="CDD" id="cd00167">
    <property type="entry name" value="SANT"/>
    <property type="match status" value="1"/>
</dbReference>
<dbReference type="SMART" id="SM00398">
    <property type="entry name" value="HMG"/>
    <property type="match status" value="1"/>
</dbReference>
<dbReference type="SUPFAM" id="SSF46689">
    <property type="entry name" value="Homeodomain-like"/>
    <property type="match status" value="1"/>
</dbReference>
<dbReference type="InterPro" id="IPR000330">
    <property type="entry name" value="SNF2_N"/>
</dbReference>
<dbReference type="GO" id="GO:0005634">
    <property type="term" value="C:nucleus"/>
    <property type="evidence" value="ECO:0007669"/>
    <property type="project" value="UniProtKB-UniRule"/>
</dbReference>
<dbReference type="Pfam" id="PF09111">
    <property type="entry name" value="SLIDE"/>
    <property type="match status" value="1"/>
</dbReference>
<dbReference type="EMBL" id="JAKCXM010000211">
    <property type="protein sequence ID" value="KAJ0398587.1"/>
    <property type="molecule type" value="Genomic_DNA"/>
</dbReference>
<dbReference type="InterPro" id="IPR009057">
    <property type="entry name" value="Homeodomain-like_sf"/>
</dbReference>
<dbReference type="InterPro" id="IPR001314">
    <property type="entry name" value="Peptidase_S1A"/>
</dbReference>
<evidence type="ECO:0000313" key="11">
    <source>
        <dbReference type="Proteomes" id="UP001209570"/>
    </source>
</evidence>
<feature type="region of interest" description="Disordered" evidence="6">
    <location>
        <begin position="110"/>
        <end position="204"/>
    </location>
</feature>
<dbReference type="PROSITE" id="PS51192">
    <property type="entry name" value="HELICASE_ATP_BIND_1"/>
    <property type="match status" value="1"/>
</dbReference>
<dbReference type="InterPro" id="IPR038718">
    <property type="entry name" value="SNF2-like_sf"/>
</dbReference>
<dbReference type="SMART" id="SM00717">
    <property type="entry name" value="SANT"/>
    <property type="match status" value="1"/>
</dbReference>
<reference evidence="10" key="1">
    <citation type="submission" date="2021-12" db="EMBL/GenBank/DDBJ databases">
        <title>Prjna785345.</title>
        <authorList>
            <person name="Rujirawat T."/>
            <person name="Krajaejun T."/>
        </authorList>
    </citation>
    <scope>NUCLEOTIDE SEQUENCE</scope>
    <source>
        <strain evidence="10">Pi057C3</strain>
    </source>
</reference>
<evidence type="ECO:0000259" key="8">
    <source>
        <dbReference type="PROSITE" id="PS50240"/>
    </source>
</evidence>
<keyword evidence="5" id="KW-0378">Hydrolase</keyword>
<dbReference type="GO" id="GO:0006508">
    <property type="term" value="P:proteolysis"/>
    <property type="evidence" value="ECO:0007669"/>
    <property type="project" value="UniProtKB-KW"/>
</dbReference>
<proteinExistence type="inferred from homology"/>
<dbReference type="SUPFAM" id="SSF50494">
    <property type="entry name" value="Trypsin-like serine proteases"/>
    <property type="match status" value="2"/>
</dbReference>
<dbReference type="Gene3D" id="3.40.50.10810">
    <property type="entry name" value="Tandem AAA-ATPase domain"/>
    <property type="match status" value="1"/>
</dbReference>
<dbReference type="GO" id="GO:0004252">
    <property type="term" value="F:serine-type endopeptidase activity"/>
    <property type="evidence" value="ECO:0007669"/>
    <property type="project" value="InterPro"/>
</dbReference>
<keyword evidence="2" id="KW-0843">Virulence</keyword>
<dbReference type="CDD" id="cd00190">
    <property type="entry name" value="Tryp_SPc"/>
    <property type="match status" value="1"/>
</dbReference>
<evidence type="ECO:0000256" key="5">
    <source>
        <dbReference type="RuleBase" id="RU363034"/>
    </source>
</evidence>
<feature type="domain" description="Peptidase S1" evidence="8">
    <location>
        <begin position="1243"/>
        <end position="1502"/>
    </location>
</feature>
<evidence type="ECO:0000256" key="6">
    <source>
        <dbReference type="SAM" id="MobiDB-lite"/>
    </source>
</evidence>
<dbReference type="InterPro" id="IPR015195">
    <property type="entry name" value="SLIDE"/>
</dbReference>
<dbReference type="Pfam" id="PF00089">
    <property type="entry name" value="Trypsin"/>
    <property type="match status" value="2"/>
</dbReference>
<dbReference type="PROSITE" id="PS00134">
    <property type="entry name" value="TRYPSIN_HIS"/>
    <property type="match status" value="1"/>
</dbReference>
<evidence type="ECO:0000256" key="2">
    <source>
        <dbReference type="ARBA" id="ARBA00023026"/>
    </source>
</evidence>
<keyword evidence="5" id="KW-0720">Serine protease</keyword>
<dbReference type="PANTHER" id="PTHR10799">
    <property type="entry name" value="SNF2/RAD54 HELICASE FAMILY"/>
    <property type="match status" value="1"/>
</dbReference>
<dbReference type="InterPro" id="IPR001005">
    <property type="entry name" value="SANT/Myb"/>
</dbReference>
<comment type="caution">
    <text evidence="10">The sequence shown here is derived from an EMBL/GenBank/DDBJ whole genome shotgun (WGS) entry which is preliminary data.</text>
</comment>
<dbReference type="InterPro" id="IPR043504">
    <property type="entry name" value="Peptidase_S1_PA_chymotrypsin"/>
</dbReference>
<accession>A0AAD5Q7I8</accession>